<feature type="domain" description="Histidine kinase" evidence="14">
    <location>
        <begin position="534"/>
        <end position="748"/>
    </location>
</feature>
<dbReference type="SMART" id="SM00065">
    <property type="entry name" value="GAF"/>
    <property type="match status" value="1"/>
</dbReference>
<dbReference type="InterPro" id="IPR050351">
    <property type="entry name" value="BphY/WalK/GraS-like"/>
</dbReference>
<dbReference type="InterPro" id="IPR003018">
    <property type="entry name" value="GAF"/>
</dbReference>
<dbReference type="PROSITE" id="PS50109">
    <property type="entry name" value="HIS_KIN"/>
    <property type="match status" value="1"/>
</dbReference>
<dbReference type="SUPFAM" id="SSF55781">
    <property type="entry name" value="GAF domain-like"/>
    <property type="match status" value="2"/>
</dbReference>
<dbReference type="SUPFAM" id="SSF55874">
    <property type="entry name" value="ATPase domain of HSP90 chaperone/DNA topoisomerase II/histidine kinase"/>
    <property type="match status" value="1"/>
</dbReference>
<dbReference type="InterPro" id="IPR003594">
    <property type="entry name" value="HATPase_dom"/>
</dbReference>
<dbReference type="GO" id="GO:0009584">
    <property type="term" value="P:detection of visible light"/>
    <property type="evidence" value="ECO:0007669"/>
    <property type="project" value="InterPro"/>
</dbReference>
<dbReference type="InterPro" id="IPR036097">
    <property type="entry name" value="HisK_dim/P_sf"/>
</dbReference>
<evidence type="ECO:0000313" key="17">
    <source>
        <dbReference type="Proteomes" id="UP000017127"/>
    </source>
</evidence>
<evidence type="ECO:0000256" key="7">
    <source>
        <dbReference type="ARBA" id="ARBA00022606"/>
    </source>
</evidence>
<dbReference type="InterPro" id="IPR005467">
    <property type="entry name" value="His_kinase_dom"/>
</dbReference>
<keyword evidence="11" id="KW-0472">Membrane</keyword>
<dbReference type="PANTHER" id="PTHR42878">
    <property type="entry name" value="TWO-COMPONENT HISTIDINE KINASE"/>
    <property type="match status" value="1"/>
</dbReference>
<evidence type="ECO:0000256" key="4">
    <source>
        <dbReference type="ARBA" id="ARBA00012438"/>
    </source>
</evidence>
<dbReference type="Pfam" id="PF08446">
    <property type="entry name" value="PAS_2"/>
    <property type="match status" value="1"/>
</dbReference>
<reference evidence="16 17" key="1">
    <citation type="journal article" date="2013" name="Front. Microbiol.">
        <title>Comparative genomic analyses of the cyanobacterium, Lyngbya aestuarii BL J, a powerful hydrogen producer.</title>
        <authorList>
            <person name="Kothari A."/>
            <person name="Vaughn M."/>
            <person name="Garcia-Pichel F."/>
        </authorList>
    </citation>
    <scope>NUCLEOTIDE SEQUENCE [LARGE SCALE GENOMIC DNA]</scope>
    <source>
        <strain evidence="16 17">BL J</strain>
    </source>
</reference>
<dbReference type="InterPro" id="IPR016132">
    <property type="entry name" value="Phyto_chromo_attachment"/>
</dbReference>
<protein>
    <recommendedName>
        <fullName evidence="4">histidine kinase</fullName>
        <ecNumber evidence="4">2.7.13.3</ecNumber>
    </recommendedName>
</protein>
<dbReference type="GO" id="GO:0009881">
    <property type="term" value="F:photoreceptor activity"/>
    <property type="evidence" value="ECO:0007669"/>
    <property type="project" value="UniProtKB-KW"/>
</dbReference>
<dbReference type="InterPro" id="IPR001294">
    <property type="entry name" value="Phytochrome"/>
</dbReference>
<dbReference type="EMBL" id="AUZM01000058">
    <property type="protein sequence ID" value="ERT05406.1"/>
    <property type="molecule type" value="Genomic_DNA"/>
</dbReference>
<evidence type="ECO:0000259" key="14">
    <source>
        <dbReference type="PROSITE" id="PS50109"/>
    </source>
</evidence>
<dbReference type="Gene3D" id="3.30.565.10">
    <property type="entry name" value="Histidine kinase-like ATPase, C-terminal domain"/>
    <property type="match status" value="1"/>
</dbReference>
<dbReference type="SMART" id="SM00387">
    <property type="entry name" value="HATPase_c"/>
    <property type="match status" value="1"/>
</dbReference>
<dbReference type="InterPro" id="IPR013515">
    <property type="entry name" value="Phytochrome_cen-reg"/>
</dbReference>
<sequence length="748" mass="85351">MNETVTATNVDLTNCDREQIEIPGSIQPHGILLSLQEPDLKIVQLSRNVENLLGFLPDELLGKPLDYLLNSEQIEAVRQGLSGNFESLNPIPLSVQSRPQAQLFDGIVHYYQGLVILELEPPSHQDDEGFPYFYRLTKRTITLFQQAQTLPELCSIIVGEIRQLTGFDRVMIYKFNEDDSGHVIAEDKLEELEPYLGLHYPATDIPLPARKLYKLNYLRLIPDVNYQSVALIPENNPLTQKPLDLSFSVLRSVSPIHMEYLKNMGVKAAMSISLLKENKLWGLVACHHESSAKYVPYEIRTACEFLGQVMSLQIISKEQNDNLDYKIYLKNIQSQITSSLSSSDDLLNVLLNLEDKLLQLVNATGVAIYLEGDLKCRGQTPNEDEIKNLIDRIKLQIHGSIYHTDSLPKVYPSALNFKDRASGLLVLEITKLQANYILWFRPEVIQSVNWAGNPDKPTQIEADGSLTVFPRKSFNKWQETVRLKSLPWQDCEIENAQELKSSIINFVLRRASELFELNSQLTRSNDELDSFAYIASHDLKEPLRGIHNYSTFLLEDYENILDDEGRQKLQTLIKLTQRMEDLINTLLHFSRLGRQELNRQPIDLNLLVKNVSEVLRISQPNELIEINIPHSLPVISGDHILVEEVFTNLISNAVKYNHNSPKLIEIGCLKTPEHPCTFYIRDNGIGIREKHLDAIFKIFKRLHGRDRYGGGTGAGLTIVKKIIDRHGGKIWIESQYREGSTFYFTLNS</sequence>
<keyword evidence="10" id="KW-0157">Chromophore</keyword>
<dbReference type="GO" id="GO:0000155">
    <property type="term" value="F:phosphorelay sensor kinase activity"/>
    <property type="evidence" value="ECO:0007669"/>
    <property type="project" value="InterPro"/>
</dbReference>
<dbReference type="InterPro" id="IPR036890">
    <property type="entry name" value="HATPase_C_sf"/>
</dbReference>
<dbReference type="PRINTS" id="PR01033">
    <property type="entry name" value="PHYTOCHROME"/>
</dbReference>
<feature type="domain" description="PAS" evidence="15">
    <location>
        <begin position="41"/>
        <end position="88"/>
    </location>
</feature>
<keyword evidence="8 16" id="KW-0808">Transferase</keyword>
<evidence type="ECO:0000256" key="6">
    <source>
        <dbReference type="ARBA" id="ARBA00022553"/>
    </source>
</evidence>
<name>U7QG63_9CYAN</name>
<evidence type="ECO:0000256" key="11">
    <source>
        <dbReference type="ARBA" id="ARBA00023136"/>
    </source>
</evidence>
<dbReference type="GO" id="GO:0030295">
    <property type="term" value="F:protein kinase activator activity"/>
    <property type="evidence" value="ECO:0007669"/>
    <property type="project" value="TreeGrafter"/>
</dbReference>
<evidence type="ECO:0000256" key="5">
    <source>
        <dbReference type="ARBA" id="ARBA00022543"/>
    </source>
</evidence>
<keyword evidence="6" id="KW-0597">Phosphoprotein</keyword>
<evidence type="ECO:0000256" key="9">
    <source>
        <dbReference type="ARBA" id="ARBA00022777"/>
    </source>
</evidence>
<dbReference type="InterPro" id="IPR035965">
    <property type="entry name" value="PAS-like_dom_sf"/>
</dbReference>
<keyword evidence="12" id="KW-0675">Receptor</keyword>
<evidence type="ECO:0000256" key="12">
    <source>
        <dbReference type="ARBA" id="ARBA00023170"/>
    </source>
</evidence>
<dbReference type="CDD" id="cd00082">
    <property type="entry name" value="HisKA"/>
    <property type="match status" value="1"/>
</dbReference>
<evidence type="ECO:0000256" key="8">
    <source>
        <dbReference type="ARBA" id="ARBA00022679"/>
    </source>
</evidence>
<dbReference type="RefSeq" id="WP_023068326.1">
    <property type="nucleotide sequence ID" value="NZ_AUZM01000058.1"/>
</dbReference>
<dbReference type="Gene3D" id="3.30.450.270">
    <property type="match status" value="1"/>
</dbReference>
<keyword evidence="17" id="KW-1185">Reference proteome</keyword>
<dbReference type="Gene3D" id="3.30.450.20">
    <property type="entry name" value="PAS domain"/>
    <property type="match status" value="1"/>
</dbReference>
<dbReference type="Pfam" id="PF00512">
    <property type="entry name" value="HisKA"/>
    <property type="match status" value="1"/>
</dbReference>
<evidence type="ECO:0000256" key="10">
    <source>
        <dbReference type="ARBA" id="ARBA00022991"/>
    </source>
</evidence>
<dbReference type="SUPFAM" id="SSF55785">
    <property type="entry name" value="PYP-like sensor domain (PAS domain)"/>
    <property type="match status" value="1"/>
</dbReference>
<dbReference type="SUPFAM" id="SSF47384">
    <property type="entry name" value="Homodimeric domain of signal transducing histidine kinase"/>
    <property type="match status" value="1"/>
</dbReference>
<dbReference type="InterPro" id="IPR000014">
    <property type="entry name" value="PAS"/>
</dbReference>
<evidence type="ECO:0000313" key="16">
    <source>
        <dbReference type="EMBL" id="ERT05406.1"/>
    </source>
</evidence>
<dbReference type="Pfam" id="PF01590">
    <property type="entry name" value="GAF"/>
    <property type="match status" value="1"/>
</dbReference>
<dbReference type="InterPro" id="IPR003661">
    <property type="entry name" value="HisK_dim/P_dom"/>
</dbReference>
<dbReference type="EC" id="2.7.13.3" evidence="4"/>
<dbReference type="Gene3D" id="1.10.287.130">
    <property type="match status" value="1"/>
</dbReference>
<comment type="similarity">
    <text evidence="2">In the N-terminal section; belongs to the phytochrome family.</text>
</comment>
<feature type="domain" description="Phytochrome chromophore attachment site" evidence="13">
    <location>
        <begin position="149"/>
        <end position="308"/>
    </location>
</feature>
<evidence type="ECO:0000256" key="1">
    <source>
        <dbReference type="ARBA" id="ARBA00000085"/>
    </source>
</evidence>
<dbReference type="PANTHER" id="PTHR42878:SF15">
    <property type="entry name" value="BACTERIOPHYTOCHROME"/>
    <property type="match status" value="1"/>
</dbReference>
<dbReference type="InterPro" id="IPR029016">
    <property type="entry name" value="GAF-like_dom_sf"/>
</dbReference>
<dbReference type="GO" id="GO:0007234">
    <property type="term" value="P:osmosensory signaling via phosphorelay pathway"/>
    <property type="evidence" value="ECO:0007669"/>
    <property type="project" value="TreeGrafter"/>
</dbReference>
<keyword evidence="5" id="KW-0600">Photoreceptor protein</keyword>
<dbReference type="CDD" id="cd00130">
    <property type="entry name" value="PAS"/>
    <property type="match status" value="1"/>
</dbReference>
<evidence type="ECO:0000259" key="13">
    <source>
        <dbReference type="PROSITE" id="PS50046"/>
    </source>
</evidence>
<accession>U7QG63</accession>
<dbReference type="InterPro" id="IPR043150">
    <property type="entry name" value="Phytochrome_PHY_sf"/>
</dbReference>
<evidence type="ECO:0000256" key="3">
    <source>
        <dbReference type="ARBA" id="ARBA00011738"/>
    </source>
</evidence>
<dbReference type="InterPro" id="IPR013654">
    <property type="entry name" value="PAS_2"/>
</dbReference>
<organism evidence="16 17">
    <name type="scientific">Lyngbya aestuarii BL J</name>
    <dbReference type="NCBI Taxonomy" id="1348334"/>
    <lineage>
        <taxon>Bacteria</taxon>
        <taxon>Bacillati</taxon>
        <taxon>Cyanobacteriota</taxon>
        <taxon>Cyanophyceae</taxon>
        <taxon>Oscillatoriophycideae</taxon>
        <taxon>Oscillatoriales</taxon>
        <taxon>Microcoleaceae</taxon>
        <taxon>Lyngbya</taxon>
    </lineage>
</organism>
<dbReference type="SMART" id="SM00388">
    <property type="entry name" value="HisKA"/>
    <property type="match status" value="1"/>
</dbReference>
<comment type="catalytic activity">
    <reaction evidence="1">
        <text>ATP + protein L-histidine = ADP + protein N-phospho-L-histidine.</text>
        <dbReference type="EC" id="2.7.13.3"/>
    </reaction>
</comment>
<dbReference type="Pfam" id="PF00360">
    <property type="entry name" value="PHY"/>
    <property type="match status" value="1"/>
</dbReference>
<dbReference type="FunFam" id="3.30.565.10:FF:000006">
    <property type="entry name" value="Sensor histidine kinase WalK"/>
    <property type="match status" value="1"/>
</dbReference>
<keyword evidence="7" id="KW-0716">Sensory transduction</keyword>
<dbReference type="GO" id="GO:0006355">
    <property type="term" value="P:regulation of DNA-templated transcription"/>
    <property type="evidence" value="ECO:0007669"/>
    <property type="project" value="InterPro"/>
</dbReference>
<gene>
    <name evidence="16" type="ORF">M595_4644</name>
</gene>
<comment type="caution">
    <text evidence="16">The sequence shown here is derived from an EMBL/GenBank/DDBJ whole genome shotgun (WGS) entry which is preliminary data.</text>
</comment>
<dbReference type="Gene3D" id="3.30.450.40">
    <property type="match status" value="1"/>
</dbReference>
<evidence type="ECO:0000256" key="2">
    <source>
        <dbReference type="ARBA" id="ARBA00006402"/>
    </source>
</evidence>
<dbReference type="AlphaFoldDB" id="U7QG63"/>
<keyword evidence="9" id="KW-0418">Kinase</keyword>
<dbReference type="PROSITE" id="PS50046">
    <property type="entry name" value="PHYTOCHROME_2"/>
    <property type="match status" value="1"/>
</dbReference>
<comment type="subunit">
    <text evidence="3">Homodimer.</text>
</comment>
<dbReference type="GO" id="GO:0000156">
    <property type="term" value="F:phosphorelay response regulator activity"/>
    <property type="evidence" value="ECO:0007669"/>
    <property type="project" value="TreeGrafter"/>
</dbReference>
<dbReference type="Proteomes" id="UP000017127">
    <property type="component" value="Unassembled WGS sequence"/>
</dbReference>
<dbReference type="PATRIC" id="fig|1348334.3.peg.4490"/>
<dbReference type="Pfam" id="PF02518">
    <property type="entry name" value="HATPase_c"/>
    <property type="match status" value="1"/>
</dbReference>
<dbReference type="GO" id="GO:0016020">
    <property type="term" value="C:membrane"/>
    <property type="evidence" value="ECO:0007669"/>
    <property type="project" value="UniProtKB-SubCell"/>
</dbReference>
<proteinExistence type="inferred from homology"/>
<dbReference type="SMART" id="SM00091">
    <property type="entry name" value="PAS"/>
    <property type="match status" value="1"/>
</dbReference>
<dbReference type="PROSITE" id="PS50112">
    <property type="entry name" value="PAS"/>
    <property type="match status" value="1"/>
</dbReference>
<evidence type="ECO:0000259" key="15">
    <source>
        <dbReference type="PROSITE" id="PS50112"/>
    </source>
</evidence>